<feature type="domain" description="Aldehyde dehydrogenase" evidence="3">
    <location>
        <begin position="11"/>
        <end position="470"/>
    </location>
</feature>
<dbReference type="EMBL" id="JAXOFX010000006">
    <property type="protein sequence ID" value="MDZ5472262.1"/>
    <property type="molecule type" value="Genomic_DNA"/>
</dbReference>
<proteinExistence type="inferred from homology"/>
<dbReference type="PANTHER" id="PTHR43353">
    <property type="entry name" value="SUCCINATE-SEMIALDEHYDE DEHYDROGENASE, MITOCHONDRIAL"/>
    <property type="match status" value="1"/>
</dbReference>
<dbReference type="PROSITE" id="PS00070">
    <property type="entry name" value="ALDEHYDE_DEHYDR_CYS"/>
    <property type="match status" value="1"/>
</dbReference>
<dbReference type="InterPro" id="IPR016160">
    <property type="entry name" value="Ald_DH_CS_CYS"/>
</dbReference>
<name>A0ABU5IYP6_9BACI</name>
<keyword evidence="5" id="KW-1185">Reference proteome</keyword>
<dbReference type="InterPro" id="IPR010102">
    <property type="entry name" value="Succ_semiAld_DH"/>
</dbReference>
<reference evidence="4 5" key="1">
    <citation type="submission" date="2023-11" db="EMBL/GenBank/DDBJ databases">
        <title>Bacillus jintuensis, isolated from a mudflat on the Beibu Gulf coast.</title>
        <authorList>
            <person name="Li M."/>
        </authorList>
    </citation>
    <scope>NUCLEOTIDE SEQUENCE [LARGE SCALE GENOMIC DNA]</scope>
    <source>
        <strain evidence="4 5">31A1R</strain>
    </source>
</reference>
<dbReference type="InterPro" id="IPR015590">
    <property type="entry name" value="Aldehyde_DH_dom"/>
</dbReference>
<evidence type="ECO:0000259" key="3">
    <source>
        <dbReference type="Pfam" id="PF00171"/>
    </source>
</evidence>
<dbReference type="GO" id="GO:0016491">
    <property type="term" value="F:oxidoreductase activity"/>
    <property type="evidence" value="ECO:0007669"/>
    <property type="project" value="UniProtKB-KW"/>
</dbReference>
<comment type="caution">
    <text evidence="4">The sequence shown here is derived from an EMBL/GenBank/DDBJ whole genome shotgun (WGS) entry which is preliminary data.</text>
</comment>
<evidence type="ECO:0000256" key="1">
    <source>
        <dbReference type="ARBA" id="ARBA00009986"/>
    </source>
</evidence>
<comment type="similarity">
    <text evidence="1">Belongs to the aldehyde dehydrogenase family.</text>
</comment>
<evidence type="ECO:0000313" key="5">
    <source>
        <dbReference type="Proteomes" id="UP001290455"/>
    </source>
</evidence>
<organism evidence="4 5">
    <name type="scientific">Robertmurraya mangrovi</name>
    <dbReference type="NCBI Taxonomy" id="3098077"/>
    <lineage>
        <taxon>Bacteria</taxon>
        <taxon>Bacillati</taxon>
        <taxon>Bacillota</taxon>
        <taxon>Bacilli</taxon>
        <taxon>Bacillales</taxon>
        <taxon>Bacillaceae</taxon>
        <taxon>Robertmurraya</taxon>
    </lineage>
</organism>
<gene>
    <name evidence="4" type="ORF">SM124_10935</name>
</gene>
<dbReference type="SUPFAM" id="SSF53720">
    <property type="entry name" value="ALDH-like"/>
    <property type="match status" value="1"/>
</dbReference>
<accession>A0ABU5IYP6</accession>
<dbReference type="InterPro" id="IPR016163">
    <property type="entry name" value="Ald_DH_C"/>
</dbReference>
<sequence>MDKLLYINGEWTGSELEKINITNPASGEIVGTVPNGGATETKQAIEAAHQAYLKWSKLTAYERCDLLERYYDLVLENEDELARVLTLEMGKPLHEAKGEIKYAASFLKWFAEEGKRVYGRTVPSQHGDKRLQVIKKAVGVVGAITPWNFPAAMITRKLGPALASGCSIVIKPAKQTPLTAVFLVELAEKAGIPKGVVNLVTGNASKIGDELLSNPLVKKITFTGSTEIGRVLMEKGAKHIKNLSLELGGHAPIIVLDDADLDLAVKGTMASKFRNAGQTCICGNRIYVQENIYEEFITRFVEEASKLKVGNGLDEGTDIGPIIDKNGYQKVEEHVQDALSKGATCVLGGEGTPKNGAYFYPPTVLKDVNSTMLVMHEETFGPVAPIQKFTTDEDAVELANQSPYGLAAYVFSESNRRGTKVVEALDYGIIGWNDGAPSTAQAPFGGMKESGMGREGGIEGLEEYLETKYVSIGV</sequence>
<evidence type="ECO:0000256" key="2">
    <source>
        <dbReference type="ARBA" id="ARBA00023002"/>
    </source>
</evidence>
<evidence type="ECO:0000313" key="4">
    <source>
        <dbReference type="EMBL" id="MDZ5472262.1"/>
    </source>
</evidence>
<dbReference type="Pfam" id="PF00171">
    <property type="entry name" value="Aldedh"/>
    <property type="match status" value="1"/>
</dbReference>
<dbReference type="PANTHER" id="PTHR43353:SF5">
    <property type="entry name" value="SUCCINATE-SEMIALDEHYDE DEHYDROGENASE, MITOCHONDRIAL"/>
    <property type="match status" value="1"/>
</dbReference>
<dbReference type="InterPro" id="IPR016161">
    <property type="entry name" value="Ald_DH/histidinol_DH"/>
</dbReference>
<dbReference type="RefSeq" id="WP_322446565.1">
    <property type="nucleotide sequence ID" value="NZ_JAXOFX010000006.1"/>
</dbReference>
<dbReference type="NCBIfam" id="TIGR01780">
    <property type="entry name" value="SSADH"/>
    <property type="match status" value="1"/>
</dbReference>
<dbReference type="Gene3D" id="3.40.309.10">
    <property type="entry name" value="Aldehyde Dehydrogenase, Chain A, domain 2"/>
    <property type="match status" value="1"/>
</dbReference>
<dbReference type="Proteomes" id="UP001290455">
    <property type="component" value="Unassembled WGS sequence"/>
</dbReference>
<dbReference type="Gene3D" id="3.40.605.10">
    <property type="entry name" value="Aldehyde Dehydrogenase, Chain A, domain 1"/>
    <property type="match status" value="1"/>
</dbReference>
<dbReference type="InterPro" id="IPR016162">
    <property type="entry name" value="Ald_DH_N"/>
</dbReference>
<dbReference type="CDD" id="cd07103">
    <property type="entry name" value="ALDH_F5_SSADH_GabD"/>
    <property type="match status" value="1"/>
</dbReference>
<dbReference type="InterPro" id="IPR050740">
    <property type="entry name" value="Aldehyde_DH_Superfamily"/>
</dbReference>
<dbReference type="EC" id="1.2.1.-" evidence="4"/>
<protein>
    <submittedName>
        <fullName evidence="4">NAD-dependent succinate-semialdehyde dehydrogenase</fullName>
        <ecNumber evidence="4">1.2.1.-</ecNumber>
    </submittedName>
</protein>
<keyword evidence="2 4" id="KW-0560">Oxidoreductase</keyword>